<reference evidence="1 2" key="1">
    <citation type="submission" date="2018-11" db="EMBL/GenBank/DDBJ databases">
        <authorList>
            <consortium name="Pathogen Informatics"/>
        </authorList>
    </citation>
    <scope>NUCLEOTIDE SEQUENCE [LARGE SCALE GENOMIC DNA]</scope>
    <source>
        <strain evidence="1 2">Zambia</strain>
    </source>
</reference>
<sequence>MFHTELLTVIFLCLVIFFIALWYLIFYPDSRQIMKRTRRVKSMNKQSNNKDARKEIARLYSFDKNAYQETNLYSCGVYSTEHSKCDSFGNTSLKTIKEMMRSKERQQRYSLQQMSSYQSNENDHRLPVASDQKTKLILGLYNPPLNITKLQMVQPDYNLVTKKGKLIRAFSESCTTKCASYTSSISHENGEISDNKASTSSDKEAQKGIHLPKLSDSNLAKNLQPWPNRTKFNKSLFQSEKSLSSSSESVWSEVKRRLSNTEKVFDPVMRILSTVPLKNQTDLDNTWTNFTMNPETNGHICFSLAYTCTVGILNVTINRLIGVSNLIKSSNILPSQSPTNFVVSLRLRCNKSSTIYTEGHNEDDEGRIKSRNKSECFHKNYFTQPVLTSLNPNFDQSFLFSVTMNELDSTELVLTVLQSTTVNSSTDEFANLNNNRIPRRNNSVVSCHHSYPYGNDRCSRRMNMISEEMRCIGVTFYKLNQHELINCPEKMQNIWQELRKLPELQSRQSKIASCDNNDSISGPINYKLYPFITENEDRQKNEFGDGNILVNDVLLIFQSNISSEVSQTEELKQSMVKVTIQYKIDSSILEIYIEEIKNLRILKNETEMIFQALLCLGNTTLSIVRCKPIPLVKKKSSNEENSIDQSDLFHICNHISIPNDEHVSLNVDVNRLLNYNNIGIILQIFTRTDTSNHLRRVANVSIGVTKLTDNLASIQWNALIKELKQLKSNNQLFGSTKKITYWHLMESF</sequence>
<dbReference type="Proteomes" id="UP000277204">
    <property type="component" value="Unassembled WGS sequence"/>
</dbReference>
<dbReference type="EMBL" id="UZAI01017498">
    <property type="protein sequence ID" value="VDP25746.1"/>
    <property type="molecule type" value="Genomic_DNA"/>
</dbReference>
<accession>A0A183MPE3</accession>
<gene>
    <name evidence="1" type="ORF">SMRZ_LOCUS17918</name>
</gene>
<proteinExistence type="predicted"/>
<dbReference type="AlphaFoldDB" id="A0A183MPE3"/>
<organism evidence="1 2">
    <name type="scientific">Schistosoma margrebowiei</name>
    <dbReference type="NCBI Taxonomy" id="48269"/>
    <lineage>
        <taxon>Eukaryota</taxon>
        <taxon>Metazoa</taxon>
        <taxon>Spiralia</taxon>
        <taxon>Lophotrochozoa</taxon>
        <taxon>Platyhelminthes</taxon>
        <taxon>Trematoda</taxon>
        <taxon>Digenea</taxon>
        <taxon>Strigeidida</taxon>
        <taxon>Schistosomatoidea</taxon>
        <taxon>Schistosomatidae</taxon>
        <taxon>Schistosoma</taxon>
    </lineage>
</organism>
<evidence type="ECO:0000313" key="2">
    <source>
        <dbReference type="Proteomes" id="UP000277204"/>
    </source>
</evidence>
<keyword evidence="2" id="KW-1185">Reference proteome</keyword>
<evidence type="ECO:0000313" key="1">
    <source>
        <dbReference type="EMBL" id="VDP25746.1"/>
    </source>
</evidence>
<dbReference type="SUPFAM" id="SSF49562">
    <property type="entry name" value="C2 domain (Calcium/lipid-binding domain, CaLB)"/>
    <property type="match status" value="1"/>
</dbReference>
<name>A0A183MPE3_9TREM</name>
<dbReference type="Gene3D" id="2.60.40.150">
    <property type="entry name" value="C2 domain"/>
    <property type="match status" value="1"/>
</dbReference>
<protein>
    <submittedName>
        <fullName evidence="1">Uncharacterized protein</fullName>
    </submittedName>
</protein>
<dbReference type="InterPro" id="IPR035892">
    <property type="entry name" value="C2_domain_sf"/>
</dbReference>